<gene>
    <name evidence="4" type="ORF">BECKFM1743A_GA0114220_102755</name>
    <name evidence="5" type="ORF">BECKFM1743B_GA0114221_1001216</name>
    <name evidence="3" type="ORF">BECKFM1743C_GA0114222_102431</name>
</gene>
<evidence type="ECO:0000259" key="2">
    <source>
        <dbReference type="Pfam" id="PF00586"/>
    </source>
</evidence>
<dbReference type="Pfam" id="PF00586">
    <property type="entry name" value="AIRS"/>
    <property type="match status" value="1"/>
</dbReference>
<dbReference type="EMBL" id="CAADFL010000012">
    <property type="protein sequence ID" value="VFK06206.1"/>
    <property type="molecule type" value="Genomic_DNA"/>
</dbReference>
<dbReference type="EMBL" id="CAADEZ010000275">
    <property type="protein sequence ID" value="VFJ60965.1"/>
    <property type="molecule type" value="Genomic_DNA"/>
</dbReference>
<keyword evidence="5" id="KW-0808">Transferase</keyword>
<dbReference type="InterPro" id="IPR036921">
    <property type="entry name" value="PurM-like_N_sf"/>
</dbReference>
<proteinExistence type="predicted"/>
<dbReference type="PANTHER" id="PTHR30270">
    <property type="entry name" value="THIAMINE-MONOPHOSPHATE KINASE"/>
    <property type="match status" value="1"/>
</dbReference>
<keyword evidence="1" id="KW-0784">Thiamine biosynthesis</keyword>
<dbReference type="PANTHER" id="PTHR30270:SF0">
    <property type="entry name" value="THIAMINE-MONOPHOSPHATE KINASE"/>
    <property type="match status" value="1"/>
</dbReference>
<organism evidence="5">
    <name type="scientific">Candidatus Kentrum sp. FM</name>
    <dbReference type="NCBI Taxonomy" id="2126340"/>
    <lineage>
        <taxon>Bacteria</taxon>
        <taxon>Pseudomonadati</taxon>
        <taxon>Pseudomonadota</taxon>
        <taxon>Gammaproteobacteria</taxon>
        <taxon>Candidatus Kentrum</taxon>
    </lineage>
</organism>
<dbReference type="GO" id="GO:0009228">
    <property type="term" value="P:thiamine biosynthetic process"/>
    <property type="evidence" value="ECO:0007669"/>
    <property type="project" value="UniProtKB-KW"/>
</dbReference>
<dbReference type="SUPFAM" id="SSF55326">
    <property type="entry name" value="PurM N-terminal domain-like"/>
    <property type="match status" value="1"/>
</dbReference>
<protein>
    <submittedName>
        <fullName evidence="5">Thiamine-monophosphate kinase</fullName>
    </submittedName>
</protein>
<dbReference type="GO" id="GO:0009030">
    <property type="term" value="F:thiamine-phosphate kinase activity"/>
    <property type="evidence" value="ECO:0007669"/>
    <property type="project" value="InterPro"/>
</dbReference>
<dbReference type="InterPro" id="IPR006283">
    <property type="entry name" value="ThiL-like"/>
</dbReference>
<dbReference type="EMBL" id="CAADFA010000243">
    <property type="protein sequence ID" value="VFJ59304.1"/>
    <property type="molecule type" value="Genomic_DNA"/>
</dbReference>
<keyword evidence="5" id="KW-0418">Kinase</keyword>
<feature type="domain" description="PurM-like N-terminal" evidence="2">
    <location>
        <begin position="26"/>
        <end position="131"/>
    </location>
</feature>
<sequence length="144" mass="15494">MHEFELIGHFFSDGTAKREDVVLGIGDDAALLRVGTGRAIVTAITTVRDPMQKQSPEFLGRHALALSLDRLKDKGATPAWATLALTLHEIDEDWLTRFSHGMKELARDSGVSLIGGDTTRGPLSITVIANGLRDSNAALGVCRT</sequence>
<accession>A0A450VN05</accession>
<evidence type="ECO:0000256" key="1">
    <source>
        <dbReference type="ARBA" id="ARBA00022977"/>
    </source>
</evidence>
<dbReference type="AlphaFoldDB" id="A0A450VN05"/>
<reference evidence="5" key="1">
    <citation type="submission" date="2019-02" db="EMBL/GenBank/DDBJ databases">
        <authorList>
            <person name="Gruber-Vodicka R. H."/>
            <person name="Seah K. B. B."/>
        </authorList>
    </citation>
    <scope>NUCLEOTIDE SEQUENCE</scope>
    <source>
        <strain evidence="4">BECK_BZ163</strain>
        <strain evidence="5">BECK_BZ164</strain>
        <strain evidence="3">BECK_BZ165</strain>
    </source>
</reference>
<dbReference type="Gene3D" id="3.30.1330.10">
    <property type="entry name" value="PurM-like, N-terminal domain"/>
    <property type="match status" value="1"/>
</dbReference>
<evidence type="ECO:0000313" key="4">
    <source>
        <dbReference type="EMBL" id="VFJ60965.1"/>
    </source>
</evidence>
<evidence type="ECO:0000313" key="3">
    <source>
        <dbReference type="EMBL" id="VFJ59304.1"/>
    </source>
</evidence>
<evidence type="ECO:0000313" key="5">
    <source>
        <dbReference type="EMBL" id="VFK06206.1"/>
    </source>
</evidence>
<name>A0A450VN05_9GAMM</name>
<dbReference type="InterPro" id="IPR016188">
    <property type="entry name" value="PurM-like_N"/>
</dbReference>